<accession>D9SR37</accession>
<dbReference type="HOGENOM" id="CLU_1159506_0_0_9"/>
<dbReference type="AlphaFoldDB" id="D9SR37"/>
<proteinExistence type="predicted"/>
<feature type="compositionally biased region" description="Low complexity" evidence="1">
    <location>
        <begin position="36"/>
        <end position="48"/>
    </location>
</feature>
<gene>
    <name evidence="2" type="ordered locus">Clocel_0552</name>
</gene>
<name>D9SR37_CLOC7</name>
<reference evidence="2 3" key="1">
    <citation type="submission" date="2010-08" db="EMBL/GenBank/DDBJ databases">
        <title>Complete sequence of Clostridium cellulovorans 743B.</title>
        <authorList>
            <consortium name="US DOE Joint Genome Institute"/>
            <person name="Lucas S."/>
            <person name="Copeland A."/>
            <person name="Lapidus A."/>
            <person name="Cheng J.-F."/>
            <person name="Bruce D."/>
            <person name="Goodwin L."/>
            <person name="Pitluck S."/>
            <person name="Chertkov O."/>
            <person name="Detter J.C."/>
            <person name="Han C."/>
            <person name="Tapia R."/>
            <person name="Land M."/>
            <person name="Hauser L."/>
            <person name="Chang Y.-J."/>
            <person name="Jeffries C."/>
            <person name="Kyrpides N."/>
            <person name="Ivanova N."/>
            <person name="Mikhailova N."/>
            <person name="Hemme C.L."/>
            <person name="Woyke T."/>
        </authorList>
    </citation>
    <scope>NUCLEOTIDE SEQUENCE [LARGE SCALE GENOMIC DNA]</scope>
    <source>
        <strain evidence="3">ATCC 35296 / DSM 3052 / OCM 3 / 743B</strain>
    </source>
</reference>
<keyword evidence="3" id="KW-1185">Reference proteome</keyword>
<feature type="region of interest" description="Disordered" evidence="1">
    <location>
        <begin position="22"/>
        <end position="61"/>
    </location>
</feature>
<evidence type="ECO:0000256" key="1">
    <source>
        <dbReference type="SAM" id="MobiDB-lite"/>
    </source>
</evidence>
<sequence>MNKILRVIAGVSVAACVLSGCGNDSDSSKKVESSKETSSTTENVNNDNKNSAESTKDKNEGLPVVDDSVVREFKQDTPENAIREFYANVSSLNEKEYATFYQVPDGYKTIKYSWECYGIEKIDVTKVEVDYNDSVPNDPIALATVQYNQKLKDIEEPLSTFTMIELRKVNEKWVIAAQESLTQAQDQWVVKLREEKMNTDEYKKLLESSRKFQEKNSEFMSKAAQELNKYLTGQDGTSR</sequence>
<organism evidence="2 3">
    <name type="scientific">Clostridium cellulovorans (strain ATCC 35296 / DSM 3052 / OCM 3 / 743B)</name>
    <dbReference type="NCBI Taxonomy" id="573061"/>
    <lineage>
        <taxon>Bacteria</taxon>
        <taxon>Bacillati</taxon>
        <taxon>Bacillota</taxon>
        <taxon>Clostridia</taxon>
        <taxon>Eubacteriales</taxon>
        <taxon>Clostridiaceae</taxon>
        <taxon>Clostridium</taxon>
    </lineage>
</organism>
<evidence type="ECO:0000313" key="2">
    <source>
        <dbReference type="EMBL" id="ADL50325.1"/>
    </source>
</evidence>
<dbReference type="Proteomes" id="UP000002730">
    <property type="component" value="Chromosome"/>
</dbReference>
<feature type="compositionally biased region" description="Basic and acidic residues" evidence="1">
    <location>
        <begin position="26"/>
        <end position="35"/>
    </location>
</feature>
<evidence type="ECO:0000313" key="3">
    <source>
        <dbReference type="Proteomes" id="UP000002730"/>
    </source>
</evidence>
<dbReference type="EMBL" id="CP002160">
    <property type="protein sequence ID" value="ADL50325.1"/>
    <property type="molecule type" value="Genomic_DNA"/>
</dbReference>
<protein>
    <recommendedName>
        <fullName evidence="4">Lipoprotein</fullName>
    </recommendedName>
</protein>
<evidence type="ECO:0008006" key="4">
    <source>
        <dbReference type="Google" id="ProtNLM"/>
    </source>
</evidence>
<dbReference type="eggNOG" id="ENOG503158N">
    <property type="taxonomic scope" value="Bacteria"/>
</dbReference>
<dbReference type="KEGG" id="ccb:Clocel_0552"/>
<dbReference type="PROSITE" id="PS51257">
    <property type="entry name" value="PROKAR_LIPOPROTEIN"/>
    <property type="match status" value="1"/>
</dbReference>
<dbReference type="RefSeq" id="WP_010074898.1">
    <property type="nucleotide sequence ID" value="NC_014393.1"/>
</dbReference>